<dbReference type="SUPFAM" id="SSF53335">
    <property type="entry name" value="S-adenosyl-L-methionine-dependent methyltransferases"/>
    <property type="match status" value="1"/>
</dbReference>
<keyword evidence="3 4" id="KW-0808">Transferase</keyword>
<evidence type="ECO:0000313" key="4">
    <source>
        <dbReference type="EMBL" id="VAW87861.1"/>
    </source>
</evidence>
<gene>
    <name evidence="4" type="ORF">MNBD_GAMMA17-424</name>
</gene>
<dbReference type="AlphaFoldDB" id="A0A3B0Z8J6"/>
<dbReference type="PANTHER" id="PTHR31760:SF0">
    <property type="entry name" value="S-ADENOSYL-L-METHIONINE-DEPENDENT METHYLTRANSFERASES SUPERFAMILY PROTEIN"/>
    <property type="match status" value="1"/>
</dbReference>
<sequence length="221" mass="24296">MSVDNSVRRQQAAILRNGIDELGLSITTEQQQKMLDYLGLLEKWNKAYNLTAVRDPLQMVTRHLLDSLTVVPYIRGTRILDVGAGPGLPGIPLAILFPEIQFVLLDSSSKKTRFMTQAIGALAIGNVEVHNGRVEAYLVGAESEVLFDQIASRAFAEISLMVTLTKHLLSPEGEWLAMKGQYPTAELAVLEELCETFEVSAVTVPGDDAARHIVQLKPKID</sequence>
<keyword evidence="4" id="KW-0489">Methyltransferase</keyword>
<evidence type="ECO:0000256" key="1">
    <source>
        <dbReference type="ARBA" id="ARBA00022490"/>
    </source>
</evidence>
<evidence type="ECO:0000256" key="3">
    <source>
        <dbReference type="ARBA" id="ARBA00022679"/>
    </source>
</evidence>
<keyword evidence="2" id="KW-0698">rRNA processing</keyword>
<dbReference type="GO" id="GO:0005829">
    <property type="term" value="C:cytosol"/>
    <property type="evidence" value="ECO:0007669"/>
    <property type="project" value="TreeGrafter"/>
</dbReference>
<dbReference type="HAMAP" id="MF_00074">
    <property type="entry name" value="16SrRNA_methyltr_G"/>
    <property type="match status" value="1"/>
</dbReference>
<keyword evidence="1" id="KW-0963">Cytoplasm</keyword>
<evidence type="ECO:0000256" key="2">
    <source>
        <dbReference type="ARBA" id="ARBA00022552"/>
    </source>
</evidence>
<name>A0A3B0Z8J6_9ZZZZ</name>
<dbReference type="Gene3D" id="3.40.50.150">
    <property type="entry name" value="Vaccinia Virus protein VP39"/>
    <property type="match status" value="1"/>
</dbReference>
<dbReference type="EMBL" id="UOFQ01000080">
    <property type="protein sequence ID" value="VAW87861.1"/>
    <property type="molecule type" value="Genomic_DNA"/>
</dbReference>
<proteinExistence type="inferred from homology"/>
<dbReference type="CDD" id="cd02440">
    <property type="entry name" value="AdoMet_MTases"/>
    <property type="match status" value="1"/>
</dbReference>
<dbReference type="InterPro" id="IPR003682">
    <property type="entry name" value="rRNA_ssu_MeTfrase_G"/>
</dbReference>
<dbReference type="PANTHER" id="PTHR31760">
    <property type="entry name" value="S-ADENOSYL-L-METHIONINE-DEPENDENT METHYLTRANSFERASES SUPERFAMILY PROTEIN"/>
    <property type="match status" value="1"/>
</dbReference>
<dbReference type="EC" id="2.1.1.170" evidence="4"/>
<dbReference type="GO" id="GO:0070043">
    <property type="term" value="F:rRNA (guanine-N7-)-methyltransferase activity"/>
    <property type="evidence" value="ECO:0007669"/>
    <property type="project" value="TreeGrafter"/>
</dbReference>
<accession>A0A3B0Z8J6</accession>
<protein>
    <submittedName>
        <fullName evidence="4">16S rRNA (Guanine(527)-N(7))-methyltransferase</fullName>
        <ecNumber evidence="4">2.1.1.170</ecNumber>
    </submittedName>
</protein>
<organism evidence="4">
    <name type="scientific">hydrothermal vent metagenome</name>
    <dbReference type="NCBI Taxonomy" id="652676"/>
    <lineage>
        <taxon>unclassified sequences</taxon>
        <taxon>metagenomes</taxon>
        <taxon>ecological metagenomes</taxon>
    </lineage>
</organism>
<dbReference type="Pfam" id="PF02527">
    <property type="entry name" value="GidB"/>
    <property type="match status" value="1"/>
</dbReference>
<dbReference type="NCBIfam" id="TIGR00138">
    <property type="entry name" value="rsmG_gidB"/>
    <property type="match status" value="1"/>
</dbReference>
<dbReference type="PIRSF" id="PIRSF003078">
    <property type="entry name" value="GidB"/>
    <property type="match status" value="1"/>
</dbReference>
<reference evidence="4" key="1">
    <citation type="submission" date="2018-06" db="EMBL/GenBank/DDBJ databases">
        <authorList>
            <person name="Zhirakovskaya E."/>
        </authorList>
    </citation>
    <scope>NUCLEOTIDE SEQUENCE</scope>
</reference>
<dbReference type="InterPro" id="IPR029063">
    <property type="entry name" value="SAM-dependent_MTases_sf"/>
</dbReference>